<dbReference type="InterPro" id="IPR029058">
    <property type="entry name" value="AB_hydrolase_fold"/>
</dbReference>
<evidence type="ECO:0000313" key="3">
    <source>
        <dbReference type="EMBL" id="MTI26531.1"/>
    </source>
</evidence>
<dbReference type="SUPFAM" id="SSF53474">
    <property type="entry name" value="alpha/beta-Hydrolases"/>
    <property type="match status" value="1"/>
</dbReference>
<dbReference type="PANTHER" id="PTHR22946">
    <property type="entry name" value="DIENELACTONE HYDROLASE DOMAIN-CONTAINING PROTEIN-RELATED"/>
    <property type="match status" value="1"/>
</dbReference>
<keyword evidence="4" id="KW-1185">Reference proteome</keyword>
<evidence type="ECO:0000256" key="1">
    <source>
        <dbReference type="ARBA" id="ARBA00022801"/>
    </source>
</evidence>
<sequence length="250" mass="27697">MKRYLLIVVLCLFGFTYGASLAQSETIRFKSADGLEMAADLYFNHPKTAPFIVLFHQANWSRGEYAEIAPRLNSMGYNCMAVDLRSGNSVNDVSNITKQNALKAMKETQYVDAIPDMLAAVDYARKNYAQGKLIAWGSSYSASLALKLCGDHKDKIDAVLAFSPGEYFTSQGKARDYITSSAINITQPAFITSARDEKNNWWGIYVAIPSGKKTYFLPQSVGNHGAKALWSKYPDAGSYWKAVSEFLTSI</sequence>
<dbReference type="Pfam" id="PF12146">
    <property type="entry name" value="Hydrolase_4"/>
    <property type="match status" value="1"/>
</dbReference>
<dbReference type="RefSeq" id="WP_155173545.1">
    <property type="nucleotide sequence ID" value="NZ_BAAAFL010000053.1"/>
</dbReference>
<dbReference type="PANTHER" id="PTHR22946:SF9">
    <property type="entry name" value="POLYKETIDE TRANSFERASE AF380"/>
    <property type="match status" value="1"/>
</dbReference>
<gene>
    <name evidence="3" type="ORF">E1163_16355</name>
</gene>
<dbReference type="Gene3D" id="3.40.50.1820">
    <property type="entry name" value="alpha/beta hydrolase"/>
    <property type="match status" value="1"/>
</dbReference>
<dbReference type="EMBL" id="SMLW01000586">
    <property type="protein sequence ID" value="MTI26531.1"/>
    <property type="molecule type" value="Genomic_DNA"/>
</dbReference>
<comment type="caution">
    <text evidence="3">The sequence shown here is derived from an EMBL/GenBank/DDBJ whole genome shotgun (WGS) entry which is preliminary data.</text>
</comment>
<proteinExistence type="predicted"/>
<name>A0ABW9RS46_9BACT</name>
<keyword evidence="1" id="KW-0378">Hydrolase</keyword>
<protein>
    <recommendedName>
        <fullName evidence="2">Serine aminopeptidase S33 domain-containing protein</fullName>
    </recommendedName>
</protein>
<dbReference type="Proteomes" id="UP000798808">
    <property type="component" value="Unassembled WGS sequence"/>
</dbReference>
<organism evidence="3 4">
    <name type="scientific">Fulvivirga kasyanovii</name>
    <dbReference type="NCBI Taxonomy" id="396812"/>
    <lineage>
        <taxon>Bacteria</taxon>
        <taxon>Pseudomonadati</taxon>
        <taxon>Bacteroidota</taxon>
        <taxon>Cytophagia</taxon>
        <taxon>Cytophagales</taxon>
        <taxon>Fulvivirgaceae</taxon>
        <taxon>Fulvivirga</taxon>
    </lineage>
</organism>
<feature type="domain" description="Serine aminopeptidase S33" evidence="2">
    <location>
        <begin position="51"/>
        <end position="165"/>
    </location>
</feature>
<accession>A0ABW9RS46</accession>
<evidence type="ECO:0000313" key="4">
    <source>
        <dbReference type="Proteomes" id="UP000798808"/>
    </source>
</evidence>
<evidence type="ECO:0000259" key="2">
    <source>
        <dbReference type="Pfam" id="PF12146"/>
    </source>
</evidence>
<dbReference type="InterPro" id="IPR022742">
    <property type="entry name" value="Hydrolase_4"/>
</dbReference>
<dbReference type="InterPro" id="IPR050261">
    <property type="entry name" value="FrsA_esterase"/>
</dbReference>
<reference evidence="3 4" key="1">
    <citation type="submission" date="2019-02" db="EMBL/GenBank/DDBJ databases">
        <authorList>
            <person name="Goldberg S.R."/>
            <person name="Haltli B.A."/>
            <person name="Correa H."/>
            <person name="Russell K.G."/>
        </authorList>
    </citation>
    <scope>NUCLEOTIDE SEQUENCE [LARGE SCALE GENOMIC DNA]</scope>
    <source>
        <strain evidence="3 4">JCM 16186</strain>
    </source>
</reference>